<dbReference type="EMBL" id="JABSTR010003700">
    <property type="protein sequence ID" value="KAH9385020.1"/>
    <property type="molecule type" value="Genomic_DNA"/>
</dbReference>
<evidence type="ECO:0000313" key="3">
    <source>
        <dbReference type="Proteomes" id="UP000821853"/>
    </source>
</evidence>
<keyword evidence="3" id="KW-1185">Reference proteome</keyword>
<dbReference type="Proteomes" id="UP000821853">
    <property type="component" value="Unassembled WGS sequence"/>
</dbReference>
<reference evidence="2 3" key="1">
    <citation type="journal article" date="2020" name="Cell">
        <title>Large-Scale Comparative Analyses of Tick Genomes Elucidate Their Genetic Diversity and Vector Capacities.</title>
        <authorList>
            <consortium name="Tick Genome and Microbiome Consortium (TIGMIC)"/>
            <person name="Jia N."/>
            <person name="Wang J."/>
            <person name="Shi W."/>
            <person name="Du L."/>
            <person name="Sun Y."/>
            <person name="Zhan W."/>
            <person name="Jiang J.F."/>
            <person name="Wang Q."/>
            <person name="Zhang B."/>
            <person name="Ji P."/>
            <person name="Bell-Sakyi L."/>
            <person name="Cui X.M."/>
            <person name="Yuan T.T."/>
            <person name="Jiang B.G."/>
            <person name="Yang W.F."/>
            <person name="Lam T.T."/>
            <person name="Chang Q.C."/>
            <person name="Ding S.J."/>
            <person name="Wang X.J."/>
            <person name="Zhu J.G."/>
            <person name="Ruan X.D."/>
            <person name="Zhao L."/>
            <person name="Wei J.T."/>
            <person name="Ye R.Z."/>
            <person name="Que T.C."/>
            <person name="Du C.H."/>
            <person name="Zhou Y.H."/>
            <person name="Cheng J.X."/>
            <person name="Dai P.F."/>
            <person name="Guo W.B."/>
            <person name="Han X.H."/>
            <person name="Huang E.J."/>
            <person name="Li L.F."/>
            <person name="Wei W."/>
            <person name="Gao Y.C."/>
            <person name="Liu J.Z."/>
            <person name="Shao H.Z."/>
            <person name="Wang X."/>
            <person name="Wang C.C."/>
            <person name="Yang T.C."/>
            <person name="Huo Q.B."/>
            <person name="Li W."/>
            <person name="Chen H.Y."/>
            <person name="Chen S.E."/>
            <person name="Zhou L.G."/>
            <person name="Ni X.B."/>
            <person name="Tian J.H."/>
            <person name="Sheng Y."/>
            <person name="Liu T."/>
            <person name="Pan Y.S."/>
            <person name="Xia L.Y."/>
            <person name="Li J."/>
            <person name="Zhao F."/>
            <person name="Cao W.C."/>
        </authorList>
    </citation>
    <scope>NUCLEOTIDE SEQUENCE [LARGE SCALE GENOMIC DNA]</scope>
    <source>
        <strain evidence="2">HaeL-2018</strain>
    </source>
</reference>
<proteinExistence type="predicted"/>
<gene>
    <name evidence="2" type="ORF">HPB48_027056</name>
</gene>
<accession>A0A9J6HCB2</accession>
<feature type="region of interest" description="Disordered" evidence="1">
    <location>
        <begin position="1"/>
        <end position="29"/>
    </location>
</feature>
<evidence type="ECO:0000256" key="1">
    <source>
        <dbReference type="SAM" id="MobiDB-lite"/>
    </source>
</evidence>
<organism evidence="2 3">
    <name type="scientific">Haemaphysalis longicornis</name>
    <name type="common">Bush tick</name>
    <dbReference type="NCBI Taxonomy" id="44386"/>
    <lineage>
        <taxon>Eukaryota</taxon>
        <taxon>Metazoa</taxon>
        <taxon>Ecdysozoa</taxon>
        <taxon>Arthropoda</taxon>
        <taxon>Chelicerata</taxon>
        <taxon>Arachnida</taxon>
        <taxon>Acari</taxon>
        <taxon>Parasitiformes</taxon>
        <taxon>Ixodida</taxon>
        <taxon>Ixodoidea</taxon>
        <taxon>Ixodidae</taxon>
        <taxon>Haemaphysalinae</taxon>
        <taxon>Haemaphysalis</taxon>
    </lineage>
</organism>
<protein>
    <submittedName>
        <fullName evidence="2">Uncharacterized protein</fullName>
    </submittedName>
</protein>
<evidence type="ECO:0000313" key="2">
    <source>
        <dbReference type="EMBL" id="KAH9385020.1"/>
    </source>
</evidence>
<sequence>MYRAQNDRGGGNGTNANPSLDEVQTAEPIGLLDYTKPARREALSDRCTTCHPRTSNRRGWSSNAAVQFLKRQGQSNQGISLQELNSGLSCVLPRRRTKCGNPADSLKEFLRQFPRVLVVGKQGKVFVRRRNRRATSTLNGTGFMAATSYSCTDEDDVTCLTDVTGKVHCIFSLYGFISVKYPLSTSAYFDLKVFENAQHRSLRS</sequence>
<comment type="caution">
    <text evidence="2">The sequence shown here is derived from an EMBL/GenBank/DDBJ whole genome shotgun (WGS) entry which is preliminary data.</text>
</comment>
<name>A0A9J6HCB2_HAELO</name>
<dbReference type="OrthoDB" id="6428282at2759"/>
<dbReference type="AlphaFoldDB" id="A0A9J6HCB2"/>
<dbReference type="VEuPathDB" id="VectorBase:HLOH_053649"/>